<feature type="compositionally biased region" description="Basic and acidic residues" evidence="1">
    <location>
        <begin position="228"/>
        <end position="238"/>
    </location>
</feature>
<feature type="compositionally biased region" description="Low complexity" evidence="1">
    <location>
        <begin position="107"/>
        <end position="118"/>
    </location>
</feature>
<proteinExistence type="predicted"/>
<protein>
    <submittedName>
        <fullName evidence="2">Uncharacterized protein</fullName>
    </submittedName>
</protein>
<name>A0AAV3ZJ60_9GAST</name>
<evidence type="ECO:0000313" key="2">
    <source>
        <dbReference type="EMBL" id="GFN93923.1"/>
    </source>
</evidence>
<dbReference type="EMBL" id="BLXT01002372">
    <property type="protein sequence ID" value="GFN93923.1"/>
    <property type="molecule type" value="Genomic_DNA"/>
</dbReference>
<organism evidence="2 3">
    <name type="scientific">Plakobranchus ocellatus</name>
    <dbReference type="NCBI Taxonomy" id="259542"/>
    <lineage>
        <taxon>Eukaryota</taxon>
        <taxon>Metazoa</taxon>
        <taxon>Spiralia</taxon>
        <taxon>Lophotrochozoa</taxon>
        <taxon>Mollusca</taxon>
        <taxon>Gastropoda</taxon>
        <taxon>Heterobranchia</taxon>
        <taxon>Euthyneura</taxon>
        <taxon>Panpulmonata</taxon>
        <taxon>Sacoglossa</taxon>
        <taxon>Placobranchoidea</taxon>
        <taxon>Plakobranchidae</taxon>
        <taxon>Plakobranchus</taxon>
    </lineage>
</organism>
<reference evidence="2 3" key="1">
    <citation type="journal article" date="2021" name="Elife">
        <title>Chloroplast acquisition without the gene transfer in kleptoplastic sea slugs, Plakobranchus ocellatus.</title>
        <authorList>
            <person name="Maeda T."/>
            <person name="Takahashi S."/>
            <person name="Yoshida T."/>
            <person name="Shimamura S."/>
            <person name="Takaki Y."/>
            <person name="Nagai Y."/>
            <person name="Toyoda A."/>
            <person name="Suzuki Y."/>
            <person name="Arimoto A."/>
            <person name="Ishii H."/>
            <person name="Satoh N."/>
            <person name="Nishiyama T."/>
            <person name="Hasebe M."/>
            <person name="Maruyama T."/>
            <person name="Minagawa J."/>
            <person name="Obokata J."/>
            <person name="Shigenobu S."/>
        </authorList>
    </citation>
    <scope>NUCLEOTIDE SEQUENCE [LARGE SCALE GENOMIC DNA]</scope>
</reference>
<accession>A0AAV3ZJ60</accession>
<comment type="caution">
    <text evidence="2">The sequence shown here is derived from an EMBL/GenBank/DDBJ whole genome shotgun (WGS) entry which is preliminary data.</text>
</comment>
<gene>
    <name evidence="2" type="ORF">PoB_002042900</name>
</gene>
<feature type="compositionally biased region" description="Low complexity" evidence="1">
    <location>
        <begin position="125"/>
        <end position="179"/>
    </location>
</feature>
<evidence type="ECO:0000256" key="1">
    <source>
        <dbReference type="SAM" id="MobiDB-lite"/>
    </source>
</evidence>
<sequence>MKASPRQFQSYAAKVDKDLASFRAIPFFCDDEDPCLSLFKSCNASAYSPIIKPCELMDVYTSCLTRSLGSCAEENYARLAETVLVLRGELHNTYNCIEENKDAPFQGNSDNGGENNSDMTKGSDSDITGSRTGTSGSQSGSSSTTGNTNTNSKSGDNNDNNNSKNIDGSQSGTSTSNGMASGGSGNNAATGSEGGDRNGQSTGSNGGGIGTNSQSKSANNNNNPGLSDNRRTNNDENSAKSYLPGFATMLLPMLLGLLWR</sequence>
<dbReference type="AlphaFoldDB" id="A0AAV3ZJ60"/>
<keyword evidence="3" id="KW-1185">Reference proteome</keyword>
<evidence type="ECO:0000313" key="3">
    <source>
        <dbReference type="Proteomes" id="UP000735302"/>
    </source>
</evidence>
<dbReference type="Proteomes" id="UP000735302">
    <property type="component" value="Unassembled WGS sequence"/>
</dbReference>
<feature type="region of interest" description="Disordered" evidence="1">
    <location>
        <begin position="100"/>
        <end position="241"/>
    </location>
</feature>
<feature type="compositionally biased region" description="Low complexity" evidence="1">
    <location>
        <begin position="211"/>
        <end position="227"/>
    </location>
</feature>